<protein>
    <recommendedName>
        <fullName evidence="4">Oxidase</fullName>
    </recommendedName>
</protein>
<evidence type="ECO:0000256" key="1">
    <source>
        <dbReference type="SAM" id="Phobius"/>
    </source>
</evidence>
<reference evidence="2" key="1">
    <citation type="submission" date="2020-10" db="EMBL/GenBank/DDBJ databases">
        <authorList>
            <person name="Castelo-Branco R."/>
            <person name="Eusebio N."/>
            <person name="Adriana R."/>
            <person name="Vieira A."/>
            <person name="Brugerolle De Fraissinette N."/>
            <person name="Rezende De Castro R."/>
            <person name="Schneider M.P."/>
            <person name="Vasconcelos V."/>
            <person name="Leao P.N."/>
        </authorList>
    </citation>
    <scope>NUCLEOTIDE SEQUENCE</scope>
    <source>
        <strain evidence="2">LEGE 11479</strain>
    </source>
</reference>
<comment type="caution">
    <text evidence="2">The sequence shown here is derived from an EMBL/GenBank/DDBJ whole genome shotgun (WGS) entry which is preliminary data.</text>
</comment>
<evidence type="ECO:0000313" key="3">
    <source>
        <dbReference type="Proteomes" id="UP000615026"/>
    </source>
</evidence>
<sequence length="208" mass="23637">MKERWQLLTFIPSILLILAVGLAKVLFQAPLYNLIEDVAAIADIHPLSGLLSNVGVLLWCATATICFFAAGVLRQTKNYKAIHFCLASACLSTYLLIDDFFLLHDKLFPIYMGIPENIVLMLVVIAVILYLFWFRRTILRSQYGFMLIAVGFLGISVGVDTILKPWFFFLGEWRSLLEDGAKLIGITSWFCYYTNTAYQFVLEKSRVT</sequence>
<accession>A0A928ZX48</accession>
<feature type="transmembrane region" description="Helical" evidence="1">
    <location>
        <begin position="183"/>
        <end position="202"/>
    </location>
</feature>
<name>A0A928ZX48_LEPEC</name>
<keyword evidence="3" id="KW-1185">Reference proteome</keyword>
<keyword evidence="1" id="KW-0812">Transmembrane</keyword>
<proteinExistence type="predicted"/>
<keyword evidence="1" id="KW-1133">Transmembrane helix</keyword>
<evidence type="ECO:0000313" key="2">
    <source>
        <dbReference type="EMBL" id="MBE9069015.1"/>
    </source>
</evidence>
<dbReference type="EMBL" id="JADEXP010000224">
    <property type="protein sequence ID" value="MBE9069015.1"/>
    <property type="molecule type" value="Genomic_DNA"/>
</dbReference>
<feature type="transmembrane region" description="Helical" evidence="1">
    <location>
        <begin position="81"/>
        <end position="97"/>
    </location>
</feature>
<evidence type="ECO:0008006" key="4">
    <source>
        <dbReference type="Google" id="ProtNLM"/>
    </source>
</evidence>
<feature type="transmembrane region" description="Helical" evidence="1">
    <location>
        <begin position="145"/>
        <end position="163"/>
    </location>
</feature>
<dbReference type="AlphaFoldDB" id="A0A928ZX48"/>
<feature type="transmembrane region" description="Helical" evidence="1">
    <location>
        <begin position="47"/>
        <end position="69"/>
    </location>
</feature>
<gene>
    <name evidence="2" type="ORF">IQ260_20430</name>
</gene>
<feature type="transmembrane region" description="Helical" evidence="1">
    <location>
        <begin position="117"/>
        <end position="133"/>
    </location>
</feature>
<dbReference type="Proteomes" id="UP000615026">
    <property type="component" value="Unassembled WGS sequence"/>
</dbReference>
<keyword evidence="1" id="KW-0472">Membrane</keyword>
<organism evidence="2 3">
    <name type="scientific">Leptolyngbya cf. ectocarpi LEGE 11479</name>
    <dbReference type="NCBI Taxonomy" id="1828722"/>
    <lineage>
        <taxon>Bacteria</taxon>
        <taxon>Bacillati</taxon>
        <taxon>Cyanobacteriota</taxon>
        <taxon>Cyanophyceae</taxon>
        <taxon>Leptolyngbyales</taxon>
        <taxon>Leptolyngbyaceae</taxon>
        <taxon>Leptolyngbya group</taxon>
        <taxon>Leptolyngbya</taxon>
    </lineage>
</organism>
<dbReference type="RefSeq" id="WP_193994934.1">
    <property type="nucleotide sequence ID" value="NZ_JADEXP010000224.1"/>
</dbReference>